<reference evidence="2" key="1">
    <citation type="submission" date="2020-07" db="EMBL/GenBank/DDBJ databases">
        <title>Huge and variable diversity of episymbiotic CPR bacteria and DPANN archaea in groundwater ecosystems.</title>
        <authorList>
            <person name="He C.Y."/>
            <person name="Keren R."/>
            <person name="Whittaker M."/>
            <person name="Farag I.F."/>
            <person name="Doudna J."/>
            <person name="Cate J.H.D."/>
            <person name="Banfield J.F."/>
        </authorList>
    </citation>
    <scope>NUCLEOTIDE SEQUENCE</scope>
    <source>
        <strain evidence="2">NC_groundwater_973_Pr1_S-0.2um_54_13</strain>
    </source>
</reference>
<gene>
    <name evidence="2" type="ORF">HY221_00990</name>
</gene>
<comment type="caution">
    <text evidence="2">The sequence shown here is derived from an EMBL/GenBank/DDBJ whole genome shotgun (WGS) entry which is preliminary data.</text>
</comment>
<organism evidence="2 3">
    <name type="scientific">Candidatus Sungiibacteriota bacterium</name>
    <dbReference type="NCBI Taxonomy" id="2750080"/>
    <lineage>
        <taxon>Bacteria</taxon>
        <taxon>Candidatus Sungiibacteriota</taxon>
    </lineage>
</organism>
<keyword evidence="1" id="KW-1133">Transmembrane helix</keyword>
<dbReference type="AlphaFoldDB" id="A0A932VPI3"/>
<dbReference type="EMBL" id="JACQCR010000022">
    <property type="protein sequence ID" value="MBI3630897.1"/>
    <property type="molecule type" value="Genomic_DNA"/>
</dbReference>
<proteinExistence type="predicted"/>
<evidence type="ECO:0000313" key="2">
    <source>
        <dbReference type="EMBL" id="MBI3630897.1"/>
    </source>
</evidence>
<evidence type="ECO:0000313" key="3">
    <source>
        <dbReference type="Proteomes" id="UP000753196"/>
    </source>
</evidence>
<protein>
    <submittedName>
        <fullName evidence="2">Uncharacterized protein</fullName>
    </submittedName>
</protein>
<accession>A0A932VPI3</accession>
<feature type="transmembrane region" description="Helical" evidence="1">
    <location>
        <begin position="34"/>
        <end position="53"/>
    </location>
</feature>
<name>A0A932VPI3_9BACT</name>
<dbReference type="Proteomes" id="UP000753196">
    <property type="component" value="Unassembled WGS sequence"/>
</dbReference>
<keyword evidence="1" id="KW-0472">Membrane</keyword>
<evidence type="ECO:0000256" key="1">
    <source>
        <dbReference type="SAM" id="Phobius"/>
    </source>
</evidence>
<sequence>MENGREKYPRTFVKELVVGKPKWWKKMKYYLRSYGFRIGVSFLAFGFAVQLVAEFHR</sequence>
<keyword evidence="1" id="KW-0812">Transmembrane</keyword>